<name>A0ABS8TBN7_DATST</name>
<feature type="region of interest" description="Disordered" evidence="1">
    <location>
        <begin position="23"/>
        <end position="56"/>
    </location>
</feature>
<evidence type="ECO:0000256" key="1">
    <source>
        <dbReference type="SAM" id="MobiDB-lite"/>
    </source>
</evidence>
<sequence length="56" mass="6375">NALRNRLLERFLRTKARTGKLKGKNPEIVVVPEEGTEEETSSELVPETQNDNPQEL</sequence>
<comment type="caution">
    <text evidence="2">The sequence shown here is derived from an EMBL/GenBank/DDBJ whole genome shotgun (WGS) entry which is preliminary data.</text>
</comment>
<keyword evidence="3" id="KW-1185">Reference proteome</keyword>
<gene>
    <name evidence="2" type="ORF">HAX54_007280</name>
</gene>
<dbReference type="Proteomes" id="UP000823775">
    <property type="component" value="Unassembled WGS sequence"/>
</dbReference>
<reference evidence="2 3" key="1">
    <citation type="journal article" date="2021" name="BMC Genomics">
        <title>Datura genome reveals duplications of psychoactive alkaloid biosynthetic genes and high mutation rate following tissue culture.</title>
        <authorList>
            <person name="Rajewski A."/>
            <person name="Carter-House D."/>
            <person name="Stajich J."/>
            <person name="Litt A."/>
        </authorList>
    </citation>
    <scope>NUCLEOTIDE SEQUENCE [LARGE SCALE GENOMIC DNA]</scope>
    <source>
        <strain evidence="2">AR-01</strain>
    </source>
</reference>
<feature type="compositionally biased region" description="Polar residues" evidence="1">
    <location>
        <begin position="47"/>
        <end position="56"/>
    </location>
</feature>
<feature type="non-terminal residue" evidence="2">
    <location>
        <position position="56"/>
    </location>
</feature>
<evidence type="ECO:0000313" key="3">
    <source>
        <dbReference type="Proteomes" id="UP000823775"/>
    </source>
</evidence>
<accession>A0ABS8TBN7</accession>
<dbReference type="EMBL" id="JACEIK010001374">
    <property type="protein sequence ID" value="MCD7468792.1"/>
    <property type="molecule type" value="Genomic_DNA"/>
</dbReference>
<proteinExistence type="predicted"/>
<feature type="non-terminal residue" evidence="2">
    <location>
        <position position="1"/>
    </location>
</feature>
<protein>
    <submittedName>
        <fullName evidence="2">Uncharacterized protein</fullName>
    </submittedName>
</protein>
<evidence type="ECO:0000313" key="2">
    <source>
        <dbReference type="EMBL" id="MCD7468792.1"/>
    </source>
</evidence>
<organism evidence="2 3">
    <name type="scientific">Datura stramonium</name>
    <name type="common">Jimsonweed</name>
    <name type="synonym">Common thornapple</name>
    <dbReference type="NCBI Taxonomy" id="4076"/>
    <lineage>
        <taxon>Eukaryota</taxon>
        <taxon>Viridiplantae</taxon>
        <taxon>Streptophyta</taxon>
        <taxon>Embryophyta</taxon>
        <taxon>Tracheophyta</taxon>
        <taxon>Spermatophyta</taxon>
        <taxon>Magnoliopsida</taxon>
        <taxon>eudicotyledons</taxon>
        <taxon>Gunneridae</taxon>
        <taxon>Pentapetalae</taxon>
        <taxon>asterids</taxon>
        <taxon>lamiids</taxon>
        <taxon>Solanales</taxon>
        <taxon>Solanaceae</taxon>
        <taxon>Solanoideae</taxon>
        <taxon>Datureae</taxon>
        <taxon>Datura</taxon>
    </lineage>
</organism>